<protein>
    <recommendedName>
        <fullName evidence="1">Aminoglycoside phosphotransferase domain-containing protein</fullName>
    </recommendedName>
</protein>
<comment type="caution">
    <text evidence="2">The sequence shown here is derived from an EMBL/GenBank/DDBJ whole genome shotgun (WGS) entry which is preliminary data.</text>
</comment>
<dbReference type="EMBL" id="CABFNO020001566">
    <property type="protein sequence ID" value="CAH0004448.1"/>
    <property type="molecule type" value="Genomic_DNA"/>
</dbReference>
<reference evidence="2 3" key="2">
    <citation type="submission" date="2021-10" db="EMBL/GenBank/DDBJ databases">
        <authorList>
            <person name="Piombo E."/>
        </authorList>
    </citation>
    <scope>NUCLEOTIDE SEQUENCE [LARGE SCALE GENOMIC DNA]</scope>
</reference>
<dbReference type="Pfam" id="PF01636">
    <property type="entry name" value="APH"/>
    <property type="match status" value="1"/>
</dbReference>
<dbReference type="OrthoDB" id="25129at2759"/>
<dbReference type="Proteomes" id="UP000754883">
    <property type="component" value="Unassembled WGS sequence"/>
</dbReference>
<proteinExistence type="predicted"/>
<reference evidence="3" key="1">
    <citation type="submission" date="2019-06" db="EMBL/GenBank/DDBJ databases">
        <authorList>
            <person name="Broberg M."/>
        </authorList>
    </citation>
    <scope>NUCLEOTIDE SEQUENCE [LARGE SCALE GENOMIC DNA]</scope>
</reference>
<organism evidence="2 3">
    <name type="scientific">Clonostachys byssicola</name>
    <dbReference type="NCBI Taxonomy" id="160290"/>
    <lineage>
        <taxon>Eukaryota</taxon>
        <taxon>Fungi</taxon>
        <taxon>Dikarya</taxon>
        <taxon>Ascomycota</taxon>
        <taxon>Pezizomycotina</taxon>
        <taxon>Sordariomycetes</taxon>
        <taxon>Hypocreomycetidae</taxon>
        <taxon>Hypocreales</taxon>
        <taxon>Bionectriaceae</taxon>
        <taxon>Clonostachys</taxon>
    </lineage>
</organism>
<evidence type="ECO:0000313" key="3">
    <source>
        <dbReference type="Proteomes" id="UP000754883"/>
    </source>
</evidence>
<feature type="domain" description="Aminoglycoside phosphotransferase" evidence="1">
    <location>
        <begin position="27"/>
        <end position="278"/>
    </location>
</feature>
<dbReference type="InterPro" id="IPR011009">
    <property type="entry name" value="Kinase-like_dom_sf"/>
</dbReference>
<evidence type="ECO:0000313" key="2">
    <source>
        <dbReference type="EMBL" id="CAH0004448.1"/>
    </source>
</evidence>
<gene>
    <name evidence="2" type="ORF">CBYS24578_00011988</name>
</gene>
<keyword evidence="3" id="KW-1185">Reference proteome</keyword>
<name>A0A9N9UYY6_9HYPO</name>
<evidence type="ECO:0000259" key="1">
    <source>
        <dbReference type="Pfam" id="PF01636"/>
    </source>
</evidence>
<dbReference type="InterPro" id="IPR002575">
    <property type="entry name" value="Aminoglycoside_PTrfase"/>
</dbReference>
<dbReference type="AlphaFoldDB" id="A0A9N9UYY6"/>
<sequence length="359" mass="40419">MESATAITTTNQLIEYLDSKNIPHQHVSPISGGSSNFLWRMTTPSGEDKIVKHAEPFLATRPTTPFPLYRMGLEVHALDIIPRVLASGGQKKDSMIRLPTLTSYDKDSHVLILDDMGRDSLHAVYEDPRLDIQMVGASIGRWLARVHNSTTPEEIKRKFEHPTARRMYRWNFNNLSSVLERYGYDPAPGERLNAKYGALLETDELCVCHGDLWPGNILVSDLTDQTQAENLRLTVIDWEVARLGNGVTDVAHFAGEAWLLDHLRGGRGLMPAFLNAYLAERPLSDHEKQRVAAQFGTHITHWPTIYGWIQDKDKAGCIAHGNSIIQMVDDMKWESLKSSELGILFTTTKEHTQLTTLPN</sequence>
<dbReference type="Gene3D" id="3.30.200.20">
    <property type="entry name" value="Phosphorylase Kinase, domain 1"/>
    <property type="match status" value="1"/>
</dbReference>
<dbReference type="SUPFAM" id="SSF56112">
    <property type="entry name" value="Protein kinase-like (PK-like)"/>
    <property type="match status" value="1"/>
</dbReference>
<dbReference type="Gene3D" id="3.90.1200.10">
    <property type="match status" value="1"/>
</dbReference>
<accession>A0A9N9UYY6</accession>